<name>A0A125TZN4_9GAMM</name>
<feature type="region of interest" description="Disordered" evidence="1">
    <location>
        <begin position="24"/>
        <end position="52"/>
    </location>
</feature>
<dbReference type="PROSITE" id="PS51257">
    <property type="entry name" value="PROKAR_LIPOPROTEIN"/>
    <property type="match status" value="1"/>
</dbReference>
<dbReference type="Proteomes" id="UP000023435">
    <property type="component" value="Unassembled WGS sequence"/>
</dbReference>
<accession>A0A125TZN4</accession>
<keyword evidence="4" id="KW-1185">Reference proteome</keyword>
<gene>
    <name evidence="3" type="ORF">AZ78_5251</name>
</gene>
<evidence type="ECO:0000313" key="4">
    <source>
        <dbReference type="Proteomes" id="UP000023435"/>
    </source>
</evidence>
<evidence type="ECO:0008006" key="5">
    <source>
        <dbReference type="Google" id="ProtNLM"/>
    </source>
</evidence>
<sequence length="136" mass="14282">MKSALVASMLSCVLALTACAHAAPSDPADAKPNGGDAARPGQPLSMQPGDEVTLPDRSRLRFVAVTADSRCKPGLQCIWAGDATLEFQWTGSDGKKISVSLNTPAEPSKSAGTWTFELQALDFAEPPHATVQFQAK</sequence>
<dbReference type="AlphaFoldDB" id="A0A125TZN4"/>
<feature type="chain" id="PRO_5007180283" description="Lipoprotein" evidence="2">
    <location>
        <begin position="23"/>
        <end position="136"/>
    </location>
</feature>
<organism evidence="3 4">
    <name type="scientific">Lysobacter capsici AZ78</name>
    <dbReference type="NCBI Taxonomy" id="1444315"/>
    <lineage>
        <taxon>Bacteria</taxon>
        <taxon>Pseudomonadati</taxon>
        <taxon>Pseudomonadota</taxon>
        <taxon>Gammaproteobacteria</taxon>
        <taxon>Lysobacterales</taxon>
        <taxon>Lysobacteraceae</taxon>
        <taxon>Lysobacter</taxon>
    </lineage>
</organism>
<protein>
    <recommendedName>
        <fullName evidence="5">Lipoprotein</fullName>
    </recommendedName>
</protein>
<reference evidence="3 4" key="1">
    <citation type="journal article" date="2014" name="Genome Announc.">
        <title>Draft Genome Sequence of Lysobacter capsici AZ78, a Bacterium Antagonistic to Plant-Pathogenic Oomycetes.</title>
        <authorList>
            <person name="Puopolo G."/>
            <person name="Sonego P."/>
            <person name="Engelen K."/>
            <person name="Pertot I."/>
        </authorList>
    </citation>
    <scope>NUCLEOTIDE SEQUENCE [LARGE SCALE GENOMIC DNA]</scope>
    <source>
        <strain evidence="3 4">AZ78</strain>
    </source>
</reference>
<feature type="signal peptide" evidence="2">
    <location>
        <begin position="1"/>
        <end position="22"/>
    </location>
</feature>
<evidence type="ECO:0000256" key="2">
    <source>
        <dbReference type="SAM" id="SignalP"/>
    </source>
</evidence>
<dbReference type="RefSeq" id="WP_051547527.1">
    <property type="nucleotide sequence ID" value="NZ_JAJA02000003.1"/>
</dbReference>
<dbReference type="OrthoDB" id="163809at2"/>
<evidence type="ECO:0000256" key="1">
    <source>
        <dbReference type="SAM" id="MobiDB-lite"/>
    </source>
</evidence>
<keyword evidence="2" id="KW-0732">Signal</keyword>
<dbReference type="EMBL" id="JAJA02000003">
    <property type="protein sequence ID" value="KWS02118.1"/>
    <property type="molecule type" value="Genomic_DNA"/>
</dbReference>
<evidence type="ECO:0000313" key="3">
    <source>
        <dbReference type="EMBL" id="KWS02118.1"/>
    </source>
</evidence>
<proteinExistence type="predicted"/>
<comment type="caution">
    <text evidence="3">The sequence shown here is derived from an EMBL/GenBank/DDBJ whole genome shotgun (WGS) entry which is preliminary data.</text>
</comment>